<feature type="transmembrane region" description="Helical" evidence="1">
    <location>
        <begin position="157"/>
        <end position="174"/>
    </location>
</feature>
<dbReference type="Proteomes" id="UP000558192">
    <property type="component" value="Unassembled WGS sequence"/>
</dbReference>
<dbReference type="AlphaFoldDB" id="A0A7X5Y4J6"/>
<keyword evidence="3" id="KW-1185">Reference proteome</keyword>
<name>A0A7X5Y4J6_9SPHN</name>
<feature type="transmembrane region" description="Helical" evidence="1">
    <location>
        <begin position="89"/>
        <end position="110"/>
    </location>
</feature>
<feature type="transmembrane region" description="Helical" evidence="1">
    <location>
        <begin position="249"/>
        <end position="270"/>
    </location>
</feature>
<feature type="transmembrane region" description="Helical" evidence="1">
    <location>
        <begin position="64"/>
        <end position="83"/>
    </location>
</feature>
<comment type="caution">
    <text evidence="2">The sequence shown here is derived from an EMBL/GenBank/DDBJ whole genome shotgun (WGS) entry which is preliminary data.</text>
</comment>
<keyword evidence="1" id="KW-0472">Membrane</keyword>
<feature type="transmembrane region" description="Helical" evidence="1">
    <location>
        <begin position="194"/>
        <end position="215"/>
    </location>
</feature>
<dbReference type="EMBL" id="JAATJC010000001">
    <property type="protein sequence ID" value="NJC05083.1"/>
    <property type="molecule type" value="Genomic_DNA"/>
</dbReference>
<reference evidence="2 3" key="1">
    <citation type="submission" date="2020-03" db="EMBL/GenBank/DDBJ databases">
        <title>Genomic Encyclopedia of Type Strains, Phase IV (KMG-IV): sequencing the most valuable type-strain genomes for metagenomic binning, comparative biology and taxonomic classification.</title>
        <authorList>
            <person name="Goeker M."/>
        </authorList>
    </citation>
    <scope>NUCLEOTIDE SEQUENCE [LARGE SCALE GENOMIC DNA]</scope>
    <source>
        <strain evidence="2 3">DSM 16846</strain>
    </source>
</reference>
<feature type="transmembrane region" description="Helical" evidence="1">
    <location>
        <begin position="222"/>
        <end position="243"/>
    </location>
</feature>
<evidence type="ECO:0000256" key="1">
    <source>
        <dbReference type="SAM" id="Phobius"/>
    </source>
</evidence>
<keyword evidence="1" id="KW-1133">Transmembrane helix</keyword>
<sequence length="299" mass="30763">MSKGWLSNNVIALAGATAVLCGLLFLGLTGAPPRLLLINLVALGAGIALLAIARLLPVPSARPLLLLGAAAALLATALFGVSAEGATRWIVVGGLSLQPSLILLPALLLAHVARPDRWSSLAVALAALAVALQPDRSLAAATVAVTLLDAAFRRTPVAWAAAATPLLAFAVTVIRPDDLPAVAHVDQILWTSFAAQPLAALAVWTGTLLLLVPAAVLRRRGLAVEAATFTALWATLVLAALLHNYPTPLVGYGASCILGYLLTSLSLPALHRAGAGQRRASRELNNTPPGTWRIAPSAR</sequence>
<keyword evidence="1" id="KW-0812">Transmembrane</keyword>
<evidence type="ECO:0000313" key="3">
    <source>
        <dbReference type="Proteomes" id="UP000558192"/>
    </source>
</evidence>
<proteinExistence type="predicted"/>
<dbReference type="RefSeq" id="WP_168067822.1">
    <property type="nucleotide sequence ID" value="NZ_JAATJC010000001.1"/>
</dbReference>
<protein>
    <recommendedName>
        <fullName evidence="4">Peptidoglycan polymerase</fullName>
    </recommendedName>
</protein>
<evidence type="ECO:0008006" key="4">
    <source>
        <dbReference type="Google" id="ProtNLM"/>
    </source>
</evidence>
<accession>A0A7X5Y4J6</accession>
<evidence type="ECO:0000313" key="2">
    <source>
        <dbReference type="EMBL" id="NJC05083.1"/>
    </source>
</evidence>
<gene>
    <name evidence="2" type="ORF">GGQ97_000876</name>
</gene>
<organism evidence="2 3">
    <name type="scientific">Sphingomonas kaistensis</name>
    <dbReference type="NCBI Taxonomy" id="298708"/>
    <lineage>
        <taxon>Bacteria</taxon>
        <taxon>Pseudomonadati</taxon>
        <taxon>Pseudomonadota</taxon>
        <taxon>Alphaproteobacteria</taxon>
        <taxon>Sphingomonadales</taxon>
        <taxon>Sphingomonadaceae</taxon>
        <taxon>Sphingomonas</taxon>
    </lineage>
</organism>
<feature type="transmembrane region" description="Helical" evidence="1">
    <location>
        <begin position="12"/>
        <end position="31"/>
    </location>
</feature>
<feature type="transmembrane region" description="Helical" evidence="1">
    <location>
        <begin position="37"/>
        <end position="57"/>
    </location>
</feature>